<organism evidence="9 10">
    <name type="scientific">Corynespora cassiicola Philippines</name>
    <dbReference type="NCBI Taxonomy" id="1448308"/>
    <lineage>
        <taxon>Eukaryota</taxon>
        <taxon>Fungi</taxon>
        <taxon>Dikarya</taxon>
        <taxon>Ascomycota</taxon>
        <taxon>Pezizomycotina</taxon>
        <taxon>Dothideomycetes</taxon>
        <taxon>Pleosporomycetidae</taxon>
        <taxon>Pleosporales</taxon>
        <taxon>Corynesporascaceae</taxon>
        <taxon>Corynespora</taxon>
    </lineage>
</organism>
<feature type="transmembrane region" description="Helical" evidence="7">
    <location>
        <begin position="138"/>
        <end position="159"/>
    </location>
</feature>
<dbReference type="Pfam" id="PF20684">
    <property type="entry name" value="Fung_rhodopsin"/>
    <property type="match status" value="1"/>
</dbReference>
<accession>A0A2T2NDE1</accession>
<evidence type="ECO:0000256" key="4">
    <source>
        <dbReference type="ARBA" id="ARBA00023136"/>
    </source>
</evidence>
<feature type="transmembrane region" description="Helical" evidence="7">
    <location>
        <begin position="250"/>
        <end position="272"/>
    </location>
</feature>
<evidence type="ECO:0000259" key="8">
    <source>
        <dbReference type="Pfam" id="PF20684"/>
    </source>
</evidence>
<feature type="compositionally biased region" description="Basic and acidic residues" evidence="6">
    <location>
        <begin position="358"/>
        <end position="374"/>
    </location>
</feature>
<comment type="similarity">
    <text evidence="5">Belongs to the SAT4 family.</text>
</comment>
<proteinExistence type="inferred from homology"/>
<keyword evidence="2 7" id="KW-0812">Transmembrane</keyword>
<evidence type="ECO:0000256" key="5">
    <source>
        <dbReference type="ARBA" id="ARBA00038359"/>
    </source>
</evidence>
<dbReference type="OrthoDB" id="3903189at2759"/>
<name>A0A2T2NDE1_CORCC</name>
<feature type="transmembrane region" description="Helical" evidence="7">
    <location>
        <begin position="218"/>
        <end position="238"/>
    </location>
</feature>
<dbReference type="STRING" id="1448308.A0A2T2NDE1"/>
<evidence type="ECO:0000256" key="3">
    <source>
        <dbReference type="ARBA" id="ARBA00022989"/>
    </source>
</evidence>
<evidence type="ECO:0000256" key="2">
    <source>
        <dbReference type="ARBA" id="ARBA00022692"/>
    </source>
</evidence>
<reference evidence="9 10" key="1">
    <citation type="journal article" date="2018" name="Front. Microbiol.">
        <title>Genome-Wide Analysis of Corynespora cassiicola Leaf Fall Disease Putative Effectors.</title>
        <authorList>
            <person name="Lopez D."/>
            <person name="Ribeiro S."/>
            <person name="Label P."/>
            <person name="Fumanal B."/>
            <person name="Venisse J.S."/>
            <person name="Kohler A."/>
            <person name="de Oliveira R.R."/>
            <person name="Labutti K."/>
            <person name="Lipzen A."/>
            <person name="Lail K."/>
            <person name="Bauer D."/>
            <person name="Ohm R.A."/>
            <person name="Barry K.W."/>
            <person name="Spatafora J."/>
            <person name="Grigoriev I.V."/>
            <person name="Martin F.M."/>
            <person name="Pujade-Renaud V."/>
        </authorList>
    </citation>
    <scope>NUCLEOTIDE SEQUENCE [LARGE SCALE GENOMIC DNA]</scope>
    <source>
        <strain evidence="9 10">Philippines</strain>
    </source>
</reference>
<protein>
    <recommendedName>
        <fullName evidence="8">Rhodopsin domain-containing protein</fullName>
    </recommendedName>
</protein>
<feature type="transmembrane region" description="Helical" evidence="7">
    <location>
        <begin position="14"/>
        <end position="31"/>
    </location>
</feature>
<sequence length="419" mass="47308">MVNEGFDETFQQELAVQSWSLYGVGMFIIILRSYARWRRLRSFALFDFDDWLMITAVPVFYTALIVCLNVIAQGGGSNLYLPEEFETFTQEDIEDRIKGSKIVIVSEQAMLNVIWVLKVCMLFMYARMTVKTLQMKFIKYLAVYVALGWIAVEITFFAACRPFKGYWGMPPPDPQCTTLEHYAMVQAVFNLSSDTAMLLIPIPMVLGLKLPLKQKLMLALLFGMGTFVMVAAILTKIYNLSNVYDTAYMLWYTREASVAVYVANLPGIWPLLREHFRFLRNASSYNQGSSGLEKYGSQQYGNASRMNRSRVPTAHMGTQHEDEIELGRRSFSNATSLPDSGPSLDEEESIGHFGGSLSEKRHAGRESMESDERALNGSTEHGLGILNLEVHVDKTIEVQRTQDQGKKMGLDVVIHGGKD</sequence>
<keyword evidence="4 7" id="KW-0472">Membrane</keyword>
<gene>
    <name evidence="9" type="ORF">BS50DRAFT_637884</name>
</gene>
<dbReference type="PANTHER" id="PTHR33048">
    <property type="entry name" value="PTH11-LIKE INTEGRAL MEMBRANE PROTEIN (AFU_ORTHOLOGUE AFUA_5G11245)"/>
    <property type="match status" value="1"/>
</dbReference>
<evidence type="ECO:0000256" key="1">
    <source>
        <dbReference type="ARBA" id="ARBA00004141"/>
    </source>
</evidence>
<evidence type="ECO:0000313" key="9">
    <source>
        <dbReference type="EMBL" id="PSN63390.1"/>
    </source>
</evidence>
<dbReference type="InterPro" id="IPR052337">
    <property type="entry name" value="SAT4-like"/>
</dbReference>
<dbReference type="GO" id="GO:0016020">
    <property type="term" value="C:membrane"/>
    <property type="evidence" value="ECO:0007669"/>
    <property type="project" value="UniProtKB-SubCell"/>
</dbReference>
<feature type="domain" description="Rhodopsin" evidence="8">
    <location>
        <begin position="32"/>
        <end position="273"/>
    </location>
</feature>
<dbReference type="Proteomes" id="UP000240883">
    <property type="component" value="Unassembled WGS sequence"/>
</dbReference>
<comment type="subcellular location">
    <subcellularLocation>
        <location evidence="1">Membrane</location>
        <topology evidence="1">Multi-pass membrane protein</topology>
    </subcellularLocation>
</comment>
<evidence type="ECO:0000256" key="6">
    <source>
        <dbReference type="SAM" id="MobiDB-lite"/>
    </source>
</evidence>
<feature type="region of interest" description="Disordered" evidence="6">
    <location>
        <begin position="314"/>
        <end position="380"/>
    </location>
</feature>
<dbReference type="AlphaFoldDB" id="A0A2T2NDE1"/>
<dbReference type="PANTHER" id="PTHR33048:SF149">
    <property type="entry name" value="UBID FAMILY DECARBOXYLASE"/>
    <property type="match status" value="1"/>
</dbReference>
<dbReference type="InterPro" id="IPR049326">
    <property type="entry name" value="Rhodopsin_dom_fungi"/>
</dbReference>
<keyword evidence="10" id="KW-1185">Reference proteome</keyword>
<feature type="compositionally biased region" description="Basic and acidic residues" evidence="6">
    <location>
        <begin position="318"/>
        <end position="328"/>
    </location>
</feature>
<feature type="transmembrane region" description="Helical" evidence="7">
    <location>
        <begin position="51"/>
        <end position="72"/>
    </location>
</feature>
<feature type="transmembrane region" description="Helical" evidence="7">
    <location>
        <begin position="109"/>
        <end position="126"/>
    </location>
</feature>
<evidence type="ECO:0000313" key="10">
    <source>
        <dbReference type="Proteomes" id="UP000240883"/>
    </source>
</evidence>
<keyword evidence="3 7" id="KW-1133">Transmembrane helix</keyword>
<dbReference type="EMBL" id="KZ678140">
    <property type="protein sequence ID" value="PSN63390.1"/>
    <property type="molecule type" value="Genomic_DNA"/>
</dbReference>
<evidence type="ECO:0000256" key="7">
    <source>
        <dbReference type="SAM" id="Phobius"/>
    </source>
</evidence>